<dbReference type="PANTHER" id="PTHR10683">
    <property type="entry name" value="TRANSALDOLASE"/>
    <property type="match status" value="1"/>
</dbReference>
<dbReference type="AlphaFoldDB" id="A0A3L6ZYX0"/>
<dbReference type="PROSITE" id="PS01054">
    <property type="entry name" value="TRANSALDOLASE_1"/>
    <property type="match status" value="1"/>
</dbReference>
<comment type="caution">
    <text evidence="2">The sequence shown here is derived from an EMBL/GenBank/DDBJ whole genome shotgun (WGS) entry which is preliminary data.</text>
</comment>
<gene>
    <name evidence="2" type="ORF">D9V29_03130</name>
</gene>
<accession>A0A3L6ZYX0</accession>
<dbReference type="PANTHER" id="PTHR10683:SF40">
    <property type="entry name" value="FRUCTOSE-6-PHOSPHATE ALDOLASE 1-RELATED"/>
    <property type="match status" value="1"/>
</dbReference>
<dbReference type="Gene3D" id="3.20.20.70">
    <property type="entry name" value="Aldolase class I"/>
    <property type="match status" value="1"/>
</dbReference>
<proteinExistence type="predicted"/>
<dbReference type="SUPFAM" id="SSF51569">
    <property type="entry name" value="Aldolase"/>
    <property type="match status" value="1"/>
</dbReference>
<dbReference type="OrthoDB" id="9807051at2"/>
<name>A0A3L6ZYX0_9MICO</name>
<dbReference type="Proteomes" id="UP000270299">
    <property type="component" value="Unassembled WGS sequence"/>
</dbReference>
<dbReference type="GO" id="GO:0005975">
    <property type="term" value="P:carbohydrate metabolic process"/>
    <property type="evidence" value="ECO:0007669"/>
    <property type="project" value="InterPro"/>
</dbReference>
<dbReference type="EMBL" id="RCUV01000003">
    <property type="protein sequence ID" value="RLP73014.1"/>
    <property type="molecule type" value="Genomic_DNA"/>
</dbReference>
<dbReference type="RefSeq" id="WP_121671870.1">
    <property type="nucleotide sequence ID" value="NZ_BMXM01000003.1"/>
</dbReference>
<keyword evidence="3" id="KW-1185">Reference proteome</keyword>
<evidence type="ECO:0000256" key="1">
    <source>
        <dbReference type="ARBA" id="ARBA00023270"/>
    </source>
</evidence>
<organism evidence="2 3">
    <name type="scientific">Mycetocola manganoxydans</name>
    <dbReference type="NCBI Taxonomy" id="699879"/>
    <lineage>
        <taxon>Bacteria</taxon>
        <taxon>Bacillati</taxon>
        <taxon>Actinomycetota</taxon>
        <taxon>Actinomycetes</taxon>
        <taxon>Micrococcales</taxon>
        <taxon>Microbacteriaceae</taxon>
        <taxon>Mycetocola</taxon>
    </lineage>
</organism>
<evidence type="ECO:0000313" key="2">
    <source>
        <dbReference type="EMBL" id="RLP73014.1"/>
    </source>
</evidence>
<dbReference type="Pfam" id="PF00923">
    <property type="entry name" value="TAL_FSA"/>
    <property type="match status" value="1"/>
</dbReference>
<protein>
    <submittedName>
        <fullName evidence="2">Transaldolase</fullName>
    </submittedName>
</protein>
<evidence type="ECO:0000313" key="3">
    <source>
        <dbReference type="Proteomes" id="UP000270299"/>
    </source>
</evidence>
<dbReference type="InterPro" id="IPR001585">
    <property type="entry name" value="TAL/FSA"/>
</dbReference>
<dbReference type="InterPro" id="IPR013785">
    <property type="entry name" value="Aldolase_TIM"/>
</dbReference>
<keyword evidence="1" id="KW-0704">Schiff base</keyword>
<dbReference type="InterPro" id="IPR018225">
    <property type="entry name" value="Transaldolase_AS"/>
</dbReference>
<reference evidence="2 3" key="1">
    <citation type="submission" date="2018-10" db="EMBL/GenBank/DDBJ databases">
        <authorList>
            <person name="Li J."/>
        </authorList>
    </citation>
    <scope>NUCLEOTIDE SEQUENCE [LARGE SCALE GENOMIC DNA]</scope>
    <source>
        <strain evidence="2 3">CCTCC AB209002</strain>
    </source>
</reference>
<sequence length="221" mass="23046">MTTTPRFYADSADVDAVSDLLVSGLVHGVTTNPTILERAGRSVSDLAELYGRWESEGAREIFFQSWGATEQELVTHAHEILDLGSLAVVKVPATREGFGAASVLVRRGARVLLTAVYSDAQALAAATIGVRYIAPYLGRLGDAGRDGFAEIGRMQSLVDGSGTDVLAASLRSPSDLVDLALLGVPYFTAAPSVLLAAFQNDVSDSSAAEFEAAVGRGLAGS</sequence>